<dbReference type="GO" id="GO:0005506">
    <property type="term" value="F:iron ion binding"/>
    <property type="evidence" value="ECO:0007669"/>
    <property type="project" value="InterPro"/>
</dbReference>
<dbReference type="CDD" id="cd11063">
    <property type="entry name" value="CYP52"/>
    <property type="match status" value="1"/>
</dbReference>
<evidence type="ECO:0000256" key="1">
    <source>
        <dbReference type="ARBA" id="ARBA00001971"/>
    </source>
</evidence>
<name>A0A074YFL7_AURSE</name>
<keyword evidence="11" id="KW-1185">Reference proteome</keyword>
<evidence type="ECO:0000256" key="7">
    <source>
        <dbReference type="ARBA" id="ARBA00023033"/>
    </source>
</evidence>
<dbReference type="InterPro" id="IPR002974">
    <property type="entry name" value="Cyt_P450_E_CYP52_ascomycetes"/>
</dbReference>
<dbReference type="PRINTS" id="PR01239">
    <property type="entry name" value="EP450IICYP52"/>
</dbReference>
<keyword evidence="5 9" id="KW-0560">Oxidoreductase</keyword>
<dbReference type="OrthoDB" id="1470350at2759"/>
<comment type="cofactor">
    <cofactor evidence="1 8">
        <name>heme</name>
        <dbReference type="ChEBI" id="CHEBI:30413"/>
    </cofactor>
</comment>
<dbReference type="PANTHER" id="PTHR24287">
    <property type="entry name" value="P450, PUTATIVE (EUROFUNG)-RELATED"/>
    <property type="match status" value="1"/>
</dbReference>
<dbReference type="SUPFAM" id="SSF48264">
    <property type="entry name" value="Cytochrome P450"/>
    <property type="match status" value="1"/>
</dbReference>
<dbReference type="PRINTS" id="PR00385">
    <property type="entry name" value="P450"/>
</dbReference>
<evidence type="ECO:0000256" key="2">
    <source>
        <dbReference type="ARBA" id="ARBA00010617"/>
    </source>
</evidence>
<dbReference type="OMA" id="YVNNCVL"/>
<dbReference type="InParanoid" id="A0A074YFL7"/>
<dbReference type="InterPro" id="IPR036396">
    <property type="entry name" value="Cyt_P450_sf"/>
</dbReference>
<evidence type="ECO:0000313" key="10">
    <source>
        <dbReference type="EMBL" id="KEQ94864.1"/>
    </source>
</evidence>
<protein>
    <recommendedName>
        <fullName evidence="12">Cytochrome P450</fullName>
    </recommendedName>
</protein>
<comment type="similarity">
    <text evidence="2 9">Belongs to the cytochrome P450 family.</text>
</comment>
<sequence length="506" mass="56111">MAFFTILLSLCGLPTLYLVGALILRKFSDSRFKSLHGCLDPPALPQRERIIGLDLLKDGAAAVKAKTSLEGAVRRIASTGNTFSNTVVGLNIITTIDPTNIQTVLAHKFNEYDLGGRIYAWGPLVGKGVFTSDGPEWAHRRAVLRPNFNRQQISSLDMFERHFSHLLALLPQDASTIDLQKLFFSMTLDSATEFLFGQSVGAQGAGQGSEADRFQTAFDYAQHQMPDRNRLGIMNLLVPNAKFNAACKVVHAWADTYIEQWLKDRNHDKKENSSSEATKYFCLEQIADEIQDPKQLRDEMLNVLLAGRDTTAGLLSNTFHVLSRHPDVWTKLKVEVDTLQGKLPTYEDLKSLKYLKCVLNEVLRLYPPVPTNARYSKVNTVLPTGGGPTRTSPVFVSAGSIVVFSIYALHRRHDIYGPTAEAFNPERWAADSPDGPLRPGWGFIPFSGGPRICVGQQYALTEASYTVIRMCQIFKEVQSRDHGPWREGLGLTLCSGQGTKVGLVPV</sequence>
<dbReference type="AlphaFoldDB" id="A0A074YFL7"/>
<accession>A0A074YFL7</accession>
<dbReference type="InterPro" id="IPR002402">
    <property type="entry name" value="Cyt_P450_E_grp-II"/>
</dbReference>
<evidence type="ECO:0000256" key="4">
    <source>
        <dbReference type="ARBA" id="ARBA00022723"/>
    </source>
</evidence>
<dbReference type="STRING" id="1043005.A0A074YFL7"/>
<dbReference type="InterPro" id="IPR047146">
    <property type="entry name" value="Cyt_P450_E_CYP52_fungi"/>
</dbReference>
<keyword evidence="4 8" id="KW-0479">Metal-binding</keyword>
<dbReference type="GO" id="GO:0016712">
    <property type="term" value="F:oxidoreductase activity, acting on paired donors, with incorporation or reduction of molecular oxygen, reduced flavin or flavoprotein as one donor, and incorporation of one atom of oxygen"/>
    <property type="evidence" value="ECO:0007669"/>
    <property type="project" value="InterPro"/>
</dbReference>
<keyword evidence="3 8" id="KW-0349">Heme</keyword>
<keyword evidence="7 9" id="KW-0503">Monooxygenase</keyword>
<dbReference type="RefSeq" id="XP_013343158.1">
    <property type="nucleotide sequence ID" value="XM_013487704.1"/>
</dbReference>
<evidence type="ECO:0000256" key="3">
    <source>
        <dbReference type="ARBA" id="ARBA00022617"/>
    </source>
</evidence>
<feature type="binding site" description="axial binding residue" evidence="8">
    <location>
        <position position="453"/>
    </location>
    <ligand>
        <name>heme</name>
        <dbReference type="ChEBI" id="CHEBI:30413"/>
    </ligand>
    <ligandPart>
        <name>Fe</name>
        <dbReference type="ChEBI" id="CHEBI:18248"/>
    </ligandPart>
</feature>
<dbReference type="PROSITE" id="PS00086">
    <property type="entry name" value="CYTOCHROME_P450"/>
    <property type="match status" value="1"/>
</dbReference>
<dbReference type="Gene3D" id="1.10.630.10">
    <property type="entry name" value="Cytochrome P450"/>
    <property type="match status" value="1"/>
</dbReference>
<dbReference type="HOGENOM" id="CLU_001570_27_0_1"/>
<dbReference type="Proteomes" id="UP000030641">
    <property type="component" value="Unassembled WGS sequence"/>
</dbReference>
<reference evidence="10 11" key="1">
    <citation type="journal article" date="2014" name="BMC Genomics">
        <title>Genome sequencing of four Aureobasidium pullulans varieties: biotechnological potential, stress tolerance, and description of new species.</title>
        <authorList>
            <person name="Gostin Ar C."/>
            <person name="Ohm R.A."/>
            <person name="Kogej T."/>
            <person name="Sonjak S."/>
            <person name="Turk M."/>
            <person name="Zajc J."/>
            <person name="Zalar P."/>
            <person name="Grube M."/>
            <person name="Sun H."/>
            <person name="Han J."/>
            <person name="Sharma A."/>
            <person name="Chiniquy J."/>
            <person name="Ngan C.Y."/>
            <person name="Lipzen A."/>
            <person name="Barry K."/>
            <person name="Grigoriev I.V."/>
            <person name="Gunde-Cimerman N."/>
        </authorList>
    </citation>
    <scope>NUCLEOTIDE SEQUENCE [LARGE SCALE GENOMIC DNA]</scope>
    <source>
        <strain evidence="10 11">EXF-2481</strain>
    </source>
</reference>
<dbReference type="GO" id="GO:0020037">
    <property type="term" value="F:heme binding"/>
    <property type="evidence" value="ECO:0007669"/>
    <property type="project" value="InterPro"/>
</dbReference>
<organism evidence="10 11">
    <name type="scientific">Aureobasidium subglaciale (strain EXF-2481)</name>
    <name type="common">Aureobasidium pullulans var. subglaciale</name>
    <dbReference type="NCBI Taxonomy" id="1043005"/>
    <lineage>
        <taxon>Eukaryota</taxon>
        <taxon>Fungi</taxon>
        <taxon>Dikarya</taxon>
        <taxon>Ascomycota</taxon>
        <taxon>Pezizomycotina</taxon>
        <taxon>Dothideomycetes</taxon>
        <taxon>Dothideomycetidae</taxon>
        <taxon>Dothideales</taxon>
        <taxon>Saccotheciaceae</taxon>
        <taxon>Aureobasidium</taxon>
    </lineage>
</organism>
<dbReference type="PRINTS" id="PR00464">
    <property type="entry name" value="EP450II"/>
</dbReference>
<dbReference type="Pfam" id="PF00067">
    <property type="entry name" value="p450"/>
    <property type="match status" value="1"/>
</dbReference>
<evidence type="ECO:0000256" key="5">
    <source>
        <dbReference type="ARBA" id="ARBA00023002"/>
    </source>
</evidence>
<evidence type="ECO:0008006" key="12">
    <source>
        <dbReference type="Google" id="ProtNLM"/>
    </source>
</evidence>
<proteinExistence type="inferred from homology"/>
<gene>
    <name evidence="10" type="ORF">AUEXF2481DRAFT_30220</name>
</gene>
<evidence type="ECO:0000313" key="11">
    <source>
        <dbReference type="Proteomes" id="UP000030641"/>
    </source>
</evidence>
<evidence type="ECO:0000256" key="8">
    <source>
        <dbReference type="PIRSR" id="PIRSR602402-1"/>
    </source>
</evidence>
<keyword evidence="6 8" id="KW-0408">Iron</keyword>
<evidence type="ECO:0000256" key="6">
    <source>
        <dbReference type="ARBA" id="ARBA00023004"/>
    </source>
</evidence>
<dbReference type="GeneID" id="25364132"/>
<evidence type="ECO:0000256" key="9">
    <source>
        <dbReference type="RuleBase" id="RU000461"/>
    </source>
</evidence>
<dbReference type="EMBL" id="KL584761">
    <property type="protein sequence ID" value="KEQ94864.1"/>
    <property type="molecule type" value="Genomic_DNA"/>
</dbReference>
<dbReference type="InterPro" id="IPR001128">
    <property type="entry name" value="Cyt_P450"/>
</dbReference>
<dbReference type="PANTHER" id="PTHR24287:SF1">
    <property type="entry name" value="P450, PUTATIVE (EUROFUNG)-RELATED"/>
    <property type="match status" value="1"/>
</dbReference>
<dbReference type="InterPro" id="IPR017972">
    <property type="entry name" value="Cyt_P450_CS"/>
</dbReference>